<feature type="domain" description="UBC core" evidence="8">
    <location>
        <begin position="1"/>
        <end position="147"/>
    </location>
</feature>
<dbReference type="VEuPathDB" id="AmoebaDB:NF0086940"/>
<sequence length="152" mass="17318">MAQRRIMKDLTQLQQNPLEGIRAGPVGEDIFNWNAYIDGPADSPYEGGVFKLKINFPVDYPFTSPKVHFVTPIYHPNVNTDGKICLTILDKEWNPAVNISQVLMTIQLLMKEPNPESAVLPSIGKQYENDRETFNKEARKHTQENAFNTVEE</sequence>
<dbReference type="CDD" id="cd23815">
    <property type="entry name" value="UBCc_SpUBC14-like"/>
    <property type="match status" value="1"/>
</dbReference>
<evidence type="ECO:0000256" key="2">
    <source>
        <dbReference type="ARBA" id="ARBA00022679"/>
    </source>
</evidence>
<dbReference type="AlphaFoldDB" id="A0A6A5C814"/>
<evidence type="ECO:0000256" key="5">
    <source>
        <dbReference type="ARBA" id="ARBA00022840"/>
    </source>
</evidence>
<gene>
    <name evidence="9" type="ORF">FDP41_011030</name>
</gene>
<dbReference type="InterPro" id="IPR000608">
    <property type="entry name" value="UBC"/>
</dbReference>
<dbReference type="SMART" id="SM00212">
    <property type="entry name" value="UBCc"/>
    <property type="match status" value="1"/>
</dbReference>
<keyword evidence="4 7" id="KW-0833">Ubl conjugation pathway</keyword>
<dbReference type="InterPro" id="IPR050113">
    <property type="entry name" value="Ub_conjugating_enzyme"/>
</dbReference>
<keyword evidence="5 7" id="KW-0067">ATP-binding</keyword>
<dbReference type="EMBL" id="VFQX01000007">
    <property type="protein sequence ID" value="KAF0983052.1"/>
    <property type="molecule type" value="Genomic_DNA"/>
</dbReference>
<dbReference type="InterPro" id="IPR023313">
    <property type="entry name" value="UBQ-conjugating_AS"/>
</dbReference>
<evidence type="ECO:0000256" key="3">
    <source>
        <dbReference type="ARBA" id="ARBA00022741"/>
    </source>
</evidence>
<evidence type="ECO:0000256" key="1">
    <source>
        <dbReference type="ARBA" id="ARBA00012486"/>
    </source>
</evidence>
<name>A0A6A5C814_NAEFO</name>
<dbReference type="GeneID" id="68118245"/>
<comment type="similarity">
    <text evidence="7">Belongs to the ubiquitin-conjugating enzyme family.</text>
</comment>
<dbReference type="OMA" id="TNVFYWQ"/>
<dbReference type="GO" id="GO:0005524">
    <property type="term" value="F:ATP binding"/>
    <property type="evidence" value="ECO:0007669"/>
    <property type="project" value="UniProtKB-UniRule"/>
</dbReference>
<keyword evidence="3 7" id="KW-0547">Nucleotide-binding</keyword>
<keyword evidence="2" id="KW-0808">Transferase</keyword>
<protein>
    <recommendedName>
        <fullName evidence="1">E2 ubiquitin-conjugating enzyme</fullName>
        <ecNumber evidence="1">2.3.2.23</ecNumber>
    </recommendedName>
</protein>
<dbReference type="PROSITE" id="PS00183">
    <property type="entry name" value="UBC_1"/>
    <property type="match status" value="1"/>
</dbReference>
<evidence type="ECO:0000256" key="4">
    <source>
        <dbReference type="ARBA" id="ARBA00022786"/>
    </source>
</evidence>
<organism evidence="9 10">
    <name type="scientific">Naegleria fowleri</name>
    <name type="common">Brain eating amoeba</name>
    <dbReference type="NCBI Taxonomy" id="5763"/>
    <lineage>
        <taxon>Eukaryota</taxon>
        <taxon>Discoba</taxon>
        <taxon>Heterolobosea</taxon>
        <taxon>Tetramitia</taxon>
        <taxon>Eutetramitia</taxon>
        <taxon>Vahlkampfiidae</taxon>
        <taxon>Naegleria</taxon>
    </lineage>
</organism>
<evidence type="ECO:0000313" key="10">
    <source>
        <dbReference type="Proteomes" id="UP000444721"/>
    </source>
</evidence>
<dbReference type="VEuPathDB" id="AmoebaDB:NfTy_016540"/>
<dbReference type="Pfam" id="PF00179">
    <property type="entry name" value="UQ_con"/>
    <property type="match status" value="1"/>
</dbReference>
<dbReference type="VEuPathDB" id="AmoebaDB:FDP41_011030"/>
<dbReference type="PROSITE" id="PS50127">
    <property type="entry name" value="UBC_2"/>
    <property type="match status" value="1"/>
</dbReference>
<dbReference type="Gene3D" id="3.10.110.10">
    <property type="entry name" value="Ubiquitin Conjugating Enzyme"/>
    <property type="match status" value="1"/>
</dbReference>
<dbReference type="OrthoDB" id="9978460at2759"/>
<dbReference type="Proteomes" id="UP000444721">
    <property type="component" value="Unassembled WGS sequence"/>
</dbReference>
<proteinExistence type="inferred from homology"/>
<keyword evidence="10" id="KW-1185">Reference proteome</keyword>
<feature type="active site" description="Glycyl thioester intermediate" evidence="6">
    <location>
        <position position="85"/>
    </location>
</feature>
<dbReference type="GO" id="GO:0061631">
    <property type="term" value="F:ubiquitin conjugating enzyme activity"/>
    <property type="evidence" value="ECO:0007669"/>
    <property type="project" value="UniProtKB-EC"/>
</dbReference>
<dbReference type="EC" id="2.3.2.23" evidence="1"/>
<dbReference type="PANTHER" id="PTHR24067">
    <property type="entry name" value="UBIQUITIN-CONJUGATING ENZYME E2"/>
    <property type="match status" value="1"/>
</dbReference>
<evidence type="ECO:0000256" key="7">
    <source>
        <dbReference type="RuleBase" id="RU362109"/>
    </source>
</evidence>
<accession>A0A6A5C814</accession>
<evidence type="ECO:0000313" key="9">
    <source>
        <dbReference type="EMBL" id="KAF0983052.1"/>
    </source>
</evidence>
<dbReference type="SUPFAM" id="SSF54495">
    <property type="entry name" value="UBC-like"/>
    <property type="match status" value="1"/>
</dbReference>
<dbReference type="FunFam" id="3.10.110.10:FF:000060">
    <property type="entry name" value="Ubiquitin conjugating enzyme (UbcB)"/>
    <property type="match status" value="1"/>
</dbReference>
<reference evidence="9 10" key="1">
    <citation type="journal article" date="2019" name="Sci. Rep.">
        <title>Nanopore sequencing improves the draft genome of the human pathogenic amoeba Naegleria fowleri.</title>
        <authorList>
            <person name="Liechti N."/>
            <person name="Schurch N."/>
            <person name="Bruggmann R."/>
            <person name="Wittwer M."/>
        </authorList>
    </citation>
    <scope>NUCLEOTIDE SEQUENCE [LARGE SCALE GENOMIC DNA]</scope>
    <source>
        <strain evidence="9 10">ATCC 30894</strain>
    </source>
</reference>
<evidence type="ECO:0000259" key="8">
    <source>
        <dbReference type="PROSITE" id="PS50127"/>
    </source>
</evidence>
<dbReference type="RefSeq" id="XP_044567765.1">
    <property type="nucleotide sequence ID" value="XM_044701395.1"/>
</dbReference>
<comment type="caution">
    <text evidence="9">The sequence shown here is derived from an EMBL/GenBank/DDBJ whole genome shotgun (WGS) entry which is preliminary data.</text>
</comment>
<evidence type="ECO:0000256" key="6">
    <source>
        <dbReference type="PROSITE-ProRule" id="PRU10133"/>
    </source>
</evidence>
<dbReference type="InterPro" id="IPR016135">
    <property type="entry name" value="UBQ-conjugating_enzyme/RWD"/>
</dbReference>